<evidence type="ECO:0000256" key="1">
    <source>
        <dbReference type="SAM" id="Phobius"/>
    </source>
</evidence>
<evidence type="ECO:0008006" key="4">
    <source>
        <dbReference type="Google" id="ProtNLM"/>
    </source>
</evidence>
<feature type="transmembrane region" description="Helical" evidence="1">
    <location>
        <begin position="420"/>
        <end position="441"/>
    </location>
</feature>
<dbReference type="AlphaFoldDB" id="A0A1F4WJK3"/>
<keyword evidence="1" id="KW-0812">Transmembrane</keyword>
<evidence type="ECO:0000313" key="3">
    <source>
        <dbReference type="Proteomes" id="UP000179113"/>
    </source>
</evidence>
<comment type="caution">
    <text evidence="2">The sequence shown here is derived from an EMBL/GenBank/DDBJ whole genome shotgun (WGS) entry which is preliminary data.</text>
</comment>
<feature type="transmembrane region" description="Helical" evidence="1">
    <location>
        <begin position="67"/>
        <end position="86"/>
    </location>
</feature>
<dbReference type="EMBL" id="MEWA01000019">
    <property type="protein sequence ID" value="OGC69570.1"/>
    <property type="molecule type" value="Genomic_DNA"/>
</dbReference>
<sequence>MSKLESFIVLTFSYIIFEVLLIRIGFFFGIPISNITLPATLIIYCAGIAIIFALLSISVEEKINKYISLLGFVVTIIGLGVVSHLLSNTYDTSWDGQGYHQTAVIALSQGWNPVREKSISLKQELPSQIFAEGYPSALWEIEATVYALTGRINSAKVANFAAGFISLVLLYILFKKINFGTYIASIMSLLIVIQPVYIMQLLTFMQDSFGYQTLLIAMASLAILTISPKSYWATAMFIMAELLLVTTKYSHLPLALILGVIFGLIALNRLLNKIYVLNKWTYYYLAALIFVSCIFAYIPYIRNGLLHGAIFYPTNIPELMGSVKYNNIPNNLDNKDKLTLFFYGIFSKAQSKESGDPRSEGNLAELKVPFTFTIDEVTDSADLHNNRVGAGGPLFSGIVVLTFLFLLFVTFKAHDQHERYAVYVAYFSLGLITFLALLTPTPNLLRYANQVQLIPFAIVIPIYAVFRKRYVKAFTAIFILLMSFNVGFYSFAVFQRQIEETRQMNAQFDRMRRSGDTFQVRAQQFYSSYVILNEQKIPFVASEHLRCGKSETLVASSSTTQFCKK</sequence>
<feature type="transmembrane region" description="Helical" evidence="1">
    <location>
        <begin position="283"/>
        <end position="301"/>
    </location>
</feature>
<dbReference type="Proteomes" id="UP000179113">
    <property type="component" value="Unassembled WGS sequence"/>
</dbReference>
<feature type="transmembrane region" description="Helical" evidence="1">
    <location>
        <begin position="473"/>
        <end position="494"/>
    </location>
</feature>
<feature type="transmembrane region" description="Helical" evidence="1">
    <location>
        <begin position="388"/>
        <end position="408"/>
    </location>
</feature>
<organism evidence="2 3">
    <name type="scientific">candidate division WWE3 bacterium RIFOXYC1_FULL_39_7</name>
    <dbReference type="NCBI Taxonomy" id="1802643"/>
    <lineage>
        <taxon>Bacteria</taxon>
        <taxon>Katanobacteria</taxon>
    </lineage>
</organism>
<keyword evidence="1" id="KW-0472">Membrane</keyword>
<feature type="transmembrane region" description="Helical" evidence="1">
    <location>
        <begin position="157"/>
        <end position="174"/>
    </location>
</feature>
<feature type="transmembrane region" description="Helical" evidence="1">
    <location>
        <begin position="7"/>
        <end position="29"/>
    </location>
</feature>
<accession>A0A1F4WJK3</accession>
<keyword evidence="1" id="KW-1133">Transmembrane helix</keyword>
<evidence type="ECO:0000313" key="2">
    <source>
        <dbReference type="EMBL" id="OGC69570.1"/>
    </source>
</evidence>
<gene>
    <name evidence="2" type="ORF">A2415_03275</name>
</gene>
<feature type="transmembrane region" description="Helical" evidence="1">
    <location>
        <begin position="253"/>
        <end position="271"/>
    </location>
</feature>
<reference evidence="2 3" key="1">
    <citation type="journal article" date="2016" name="Nat. Commun.">
        <title>Thousands of microbial genomes shed light on interconnected biogeochemical processes in an aquifer system.</title>
        <authorList>
            <person name="Anantharaman K."/>
            <person name="Brown C.T."/>
            <person name="Hug L.A."/>
            <person name="Sharon I."/>
            <person name="Castelle C.J."/>
            <person name="Probst A.J."/>
            <person name="Thomas B.C."/>
            <person name="Singh A."/>
            <person name="Wilkins M.J."/>
            <person name="Karaoz U."/>
            <person name="Brodie E.L."/>
            <person name="Williams K.H."/>
            <person name="Hubbard S.S."/>
            <person name="Banfield J.F."/>
        </authorList>
    </citation>
    <scope>NUCLEOTIDE SEQUENCE [LARGE SCALE GENOMIC DNA]</scope>
</reference>
<feature type="transmembrane region" description="Helical" evidence="1">
    <location>
        <begin position="181"/>
        <end position="203"/>
    </location>
</feature>
<name>A0A1F4WJK3_UNCKA</name>
<feature type="transmembrane region" description="Helical" evidence="1">
    <location>
        <begin position="35"/>
        <end position="55"/>
    </location>
</feature>
<proteinExistence type="predicted"/>
<feature type="transmembrane region" description="Helical" evidence="1">
    <location>
        <begin position="447"/>
        <end position="466"/>
    </location>
</feature>
<protein>
    <recommendedName>
        <fullName evidence="4">Glycosyltransferase RgtA/B/C/D-like domain-containing protein</fullName>
    </recommendedName>
</protein>